<dbReference type="PANTHER" id="PTHR35801:SF1">
    <property type="entry name" value="PHOSPHOSERINE PHOSPHATASE RSBX"/>
    <property type="match status" value="1"/>
</dbReference>
<name>A0A4R2EF48_9BACT</name>
<sequence length="395" mass="44188">MKDNPFFIEVDMWQQNCKGRPVCGDVFLSKKIKEENRLVMVLSDGLGSGIKANVLASLTASMAVNYTLLKEPIDRIAHTVMKTLPVDSERKISYATFTIVDIESDGETNVVEYDNPSFVLIRNGKVITPEKESITLEESSIRKKVMYRSHFIAQKEDRMILFSDGVTQSGMGTLQMPFGWGDEAVQKYIIKELKSKPNKSATALAKKIVQQSQKNDIYLSKDDTTCAVVYFREPRRLLICTGPPFHEQKDKHLASIVKSFPGKKIICGGTTAQILSREFGKEIEVGFDVGKSGLPPTSSMEGVDLITEGILTIGKVAQLLDEHTTGEVEGDGPAIEIVKMLLQNDIIDFVVGTKINIAHQDPNLPVELEIRRNVVKRIVRLLEEKFLKEVRLQFI</sequence>
<dbReference type="Pfam" id="PF07228">
    <property type="entry name" value="SpoIIE"/>
    <property type="match status" value="1"/>
</dbReference>
<dbReference type="AlphaFoldDB" id="A0A4R2EF48"/>
<proteinExistence type="predicted"/>
<comment type="caution">
    <text evidence="2">The sequence shown here is derived from an EMBL/GenBank/DDBJ whole genome shotgun (WGS) entry which is preliminary data.</text>
</comment>
<evidence type="ECO:0000259" key="1">
    <source>
        <dbReference type="SMART" id="SM00331"/>
    </source>
</evidence>
<dbReference type="InterPro" id="IPR001932">
    <property type="entry name" value="PPM-type_phosphatase-like_dom"/>
</dbReference>
<evidence type="ECO:0000313" key="2">
    <source>
        <dbReference type="EMBL" id="TCN66725.1"/>
    </source>
</evidence>
<accession>A0A4R2EF48</accession>
<dbReference type="InterPro" id="IPR039248">
    <property type="entry name" value="Ptase_RsbX"/>
</dbReference>
<dbReference type="SUPFAM" id="SSF81606">
    <property type="entry name" value="PP2C-like"/>
    <property type="match status" value="1"/>
</dbReference>
<dbReference type="RefSeq" id="WP_207895618.1">
    <property type="nucleotide sequence ID" value="NZ_SLWB01000008.1"/>
</dbReference>
<dbReference type="Gene3D" id="3.60.40.10">
    <property type="entry name" value="PPM-type phosphatase domain"/>
    <property type="match status" value="1"/>
</dbReference>
<dbReference type="SMART" id="SM00331">
    <property type="entry name" value="PP2C_SIG"/>
    <property type="match status" value="1"/>
</dbReference>
<reference evidence="2 3" key="1">
    <citation type="submission" date="2019-03" db="EMBL/GenBank/DDBJ databases">
        <title>Genomic Encyclopedia of Archaeal and Bacterial Type Strains, Phase II (KMG-II): from individual species to whole genera.</title>
        <authorList>
            <person name="Goeker M."/>
        </authorList>
    </citation>
    <scope>NUCLEOTIDE SEQUENCE [LARGE SCALE GENOMIC DNA]</scope>
    <source>
        <strain evidence="2 3">RL-C</strain>
    </source>
</reference>
<dbReference type="Proteomes" id="UP000294830">
    <property type="component" value="Unassembled WGS sequence"/>
</dbReference>
<dbReference type="PANTHER" id="PTHR35801">
    <property type="entry name" value="PHOSPHOSERINE PHOSPHATASE RSBX"/>
    <property type="match status" value="1"/>
</dbReference>
<organism evidence="2 3">
    <name type="scientific">Acetobacteroides hydrogenigenes</name>
    <dbReference type="NCBI Taxonomy" id="979970"/>
    <lineage>
        <taxon>Bacteria</taxon>
        <taxon>Pseudomonadati</taxon>
        <taxon>Bacteroidota</taxon>
        <taxon>Bacteroidia</taxon>
        <taxon>Bacteroidales</taxon>
        <taxon>Rikenellaceae</taxon>
        <taxon>Acetobacteroides</taxon>
    </lineage>
</organism>
<feature type="domain" description="PPM-type phosphatase" evidence="1">
    <location>
        <begin position="7"/>
        <end position="231"/>
    </location>
</feature>
<keyword evidence="3" id="KW-1185">Reference proteome</keyword>
<dbReference type="EMBL" id="SLWB01000008">
    <property type="protein sequence ID" value="TCN66725.1"/>
    <property type="molecule type" value="Genomic_DNA"/>
</dbReference>
<dbReference type="InterPro" id="IPR036457">
    <property type="entry name" value="PPM-type-like_dom_sf"/>
</dbReference>
<evidence type="ECO:0000313" key="3">
    <source>
        <dbReference type="Proteomes" id="UP000294830"/>
    </source>
</evidence>
<protein>
    <submittedName>
        <fullName evidence="2">Stage II sporulation protein E</fullName>
    </submittedName>
</protein>
<gene>
    <name evidence="2" type="ORF">CLV25_10864</name>
</gene>